<dbReference type="EMBL" id="BTFZ01000001">
    <property type="protein sequence ID" value="GMM32871.1"/>
    <property type="molecule type" value="Genomic_DNA"/>
</dbReference>
<evidence type="ECO:0000313" key="5">
    <source>
        <dbReference type="Proteomes" id="UP001360560"/>
    </source>
</evidence>
<protein>
    <submittedName>
        <fullName evidence="4">Mitochondrial 54S ribosomal protein</fullName>
    </submittedName>
</protein>
<keyword evidence="2 4" id="KW-0689">Ribosomal protein</keyword>
<evidence type="ECO:0000313" key="4">
    <source>
        <dbReference type="EMBL" id="GMM32871.1"/>
    </source>
</evidence>
<evidence type="ECO:0000256" key="2">
    <source>
        <dbReference type="ARBA" id="ARBA00022980"/>
    </source>
</evidence>
<sequence>MNKSSISILSLKPLSSNLLGSRGAKFSTSSIALAKKAQVSRDQLKKNAAKALAKKRVEAKLPVANDPLYSDISTALRYLRSAEVGRSETASTITVSSNIVGDKGAPPLTGAISFPKPLKEVRVLVFTEDAVQAKVAQDLGAALVGGQELVEQIKEGKLGLNFNKAFATPDMQGQLAPLARTLGPKGLMPNAKKGTMATDLESVLKGAVGTMPFKQKSGLLSIAVGRTSFSDVEIIKNIMAASEAVKTATTTIKSKRPPIIGHTTITSTNGPAFKIDF</sequence>
<organism evidence="4 5">
    <name type="scientific">Saccharomycopsis crataegensis</name>
    <dbReference type="NCBI Taxonomy" id="43959"/>
    <lineage>
        <taxon>Eukaryota</taxon>
        <taxon>Fungi</taxon>
        <taxon>Dikarya</taxon>
        <taxon>Ascomycota</taxon>
        <taxon>Saccharomycotina</taxon>
        <taxon>Saccharomycetes</taxon>
        <taxon>Saccharomycopsidaceae</taxon>
        <taxon>Saccharomycopsis</taxon>
    </lineage>
</organism>
<comment type="similarity">
    <text evidence="1">Belongs to the universal ribosomal protein uL1 family.</text>
</comment>
<comment type="caution">
    <text evidence="4">The sequence shown here is derived from an EMBL/GenBank/DDBJ whole genome shotgun (WGS) entry which is preliminary data.</text>
</comment>
<dbReference type="InterPro" id="IPR023674">
    <property type="entry name" value="Ribosomal_uL1-like"/>
</dbReference>
<dbReference type="Gene3D" id="3.30.190.20">
    <property type="match status" value="1"/>
</dbReference>
<dbReference type="RefSeq" id="XP_064849871.1">
    <property type="nucleotide sequence ID" value="XM_064993799.1"/>
</dbReference>
<gene>
    <name evidence="4" type="ORF">DASC09_001960</name>
</gene>
<dbReference type="GO" id="GO:0005762">
    <property type="term" value="C:mitochondrial large ribosomal subunit"/>
    <property type="evidence" value="ECO:0007669"/>
    <property type="project" value="TreeGrafter"/>
</dbReference>
<reference evidence="4 5" key="1">
    <citation type="journal article" date="2023" name="Elife">
        <title>Identification of key yeast species and microbe-microbe interactions impacting larval growth of Drosophila in the wild.</title>
        <authorList>
            <person name="Mure A."/>
            <person name="Sugiura Y."/>
            <person name="Maeda R."/>
            <person name="Honda K."/>
            <person name="Sakurai N."/>
            <person name="Takahashi Y."/>
            <person name="Watada M."/>
            <person name="Katoh T."/>
            <person name="Gotoh A."/>
            <person name="Gotoh Y."/>
            <person name="Taniguchi I."/>
            <person name="Nakamura K."/>
            <person name="Hayashi T."/>
            <person name="Katayama T."/>
            <person name="Uemura T."/>
            <person name="Hattori Y."/>
        </authorList>
    </citation>
    <scope>NUCLEOTIDE SEQUENCE [LARGE SCALE GENOMIC DNA]</scope>
    <source>
        <strain evidence="4 5">SC-9</strain>
    </source>
</reference>
<dbReference type="InterPro" id="IPR028364">
    <property type="entry name" value="Ribosomal_uL1/biogenesis"/>
</dbReference>
<dbReference type="Proteomes" id="UP001360560">
    <property type="component" value="Unassembled WGS sequence"/>
</dbReference>
<dbReference type="AlphaFoldDB" id="A0AAV5QDQ0"/>
<dbReference type="GO" id="GO:0006412">
    <property type="term" value="P:translation"/>
    <property type="evidence" value="ECO:0007669"/>
    <property type="project" value="InterPro"/>
</dbReference>
<dbReference type="Gene3D" id="3.40.50.790">
    <property type="match status" value="1"/>
</dbReference>
<proteinExistence type="inferred from homology"/>
<evidence type="ECO:0000256" key="3">
    <source>
        <dbReference type="ARBA" id="ARBA00023274"/>
    </source>
</evidence>
<accession>A0AAV5QDQ0</accession>
<keyword evidence="5" id="KW-1185">Reference proteome</keyword>
<dbReference type="FunFam" id="3.40.50.790:FF:000001">
    <property type="entry name" value="50S ribosomal protein L1"/>
    <property type="match status" value="1"/>
</dbReference>
<dbReference type="PANTHER" id="PTHR36427">
    <property type="entry name" value="54S RIBOSOMAL PROTEIN L1, MITOCHONDRIAL"/>
    <property type="match status" value="1"/>
</dbReference>
<dbReference type="InterPro" id="IPR002143">
    <property type="entry name" value="Ribosomal_uL1"/>
</dbReference>
<dbReference type="Pfam" id="PF00687">
    <property type="entry name" value="Ribosomal_L1"/>
    <property type="match status" value="1"/>
</dbReference>
<dbReference type="GO" id="GO:0003735">
    <property type="term" value="F:structural constituent of ribosome"/>
    <property type="evidence" value="ECO:0007669"/>
    <property type="project" value="InterPro"/>
</dbReference>
<dbReference type="CDD" id="cd00403">
    <property type="entry name" value="Ribosomal_L1"/>
    <property type="match status" value="1"/>
</dbReference>
<dbReference type="GeneID" id="90070850"/>
<name>A0AAV5QDQ0_9ASCO</name>
<dbReference type="PANTHER" id="PTHR36427:SF3">
    <property type="entry name" value="LARGE RIBOSOMAL SUBUNIT PROTEIN UL1M"/>
    <property type="match status" value="1"/>
</dbReference>
<dbReference type="InterPro" id="IPR016095">
    <property type="entry name" value="Ribosomal_uL1_3-a/b-sand"/>
</dbReference>
<keyword evidence="3" id="KW-0687">Ribonucleoprotein</keyword>
<evidence type="ECO:0000256" key="1">
    <source>
        <dbReference type="ARBA" id="ARBA00010531"/>
    </source>
</evidence>
<dbReference type="PIRSF" id="PIRSF002155">
    <property type="entry name" value="Ribosomal_L1"/>
    <property type="match status" value="1"/>
</dbReference>
<dbReference type="SUPFAM" id="SSF56808">
    <property type="entry name" value="Ribosomal protein L1"/>
    <property type="match status" value="1"/>
</dbReference>
<dbReference type="GO" id="GO:0003723">
    <property type="term" value="F:RNA binding"/>
    <property type="evidence" value="ECO:0007669"/>
    <property type="project" value="InterPro"/>
</dbReference>